<keyword evidence="2" id="KW-1185">Reference proteome</keyword>
<name>S8AYI3_PENO1</name>
<gene>
    <name evidence="1" type="ORF">PDE_06393</name>
</gene>
<evidence type="ECO:0000313" key="2">
    <source>
        <dbReference type="Proteomes" id="UP000019376"/>
    </source>
</evidence>
<reference evidence="1 2" key="1">
    <citation type="journal article" date="2013" name="PLoS ONE">
        <title>Genomic and secretomic analyses reveal unique features of the lignocellulolytic enzyme system of Penicillium decumbens.</title>
        <authorList>
            <person name="Liu G."/>
            <person name="Zhang L."/>
            <person name="Wei X."/>
            <person name="Zou G."/>
            <person name="Qin Y."/>
            <person name="Ma L."/>
            <person name="Li J."/>
            <person name="Zheng H."/>
            <person name="Wang S."/>
            <person name="Wang C."/>
            <person name="Xun L."/>
            <person name="Zhao G.-P."/>
            <person name="Zhou Z."/>
            <person name="Qu Y."/>
        </authorList>
    </citation>
    <scope>NUCLEOTIDE SEQUENCE [LARGE SCALE GENOMIC DNA]</scope>
    <source>
        <strain evidence="2">114-2 / CGMCC 5302</strain>
    </source>
</reference>
<evidence type="ECO:0000313" key="1">
    <source>
        <dbReference type="EMBL" id="EPS31438.1"/>
    </source>
</evidence>
<dbReference type="EMBL" id="KB644413">
    <property type="protein sequence ID" value="EPS31438.1"/>
    <property type="molecule type" value="Genomic_DNA"/>
</dbReference>
<dbReference type="Proteomes" id="UP000019376">
    <property type="component" value="Unassembled WGS sequence"/>
</dbReference>
<sequence length="89" mass="10029">MPTLQSALNSIPVLVFELQIAMLEALYHVQIAGSRNRQPGQTSGVNLHENARIHAIFLVFPSSFGMIWYKRAEIPISSKFHKEIIALKL</sequence>
<organism evidence="1 2">
    <name type="scientific">Penicillium oxalicum (strain 114-2 / CGMCC 5302)</name>
    <name type="common">Penicillium decumbens</name>
    <dbReference type="NCBI Taxonomy" id="933388"/>
    <lineage>
        <taxon>Eukaryota</taxon>
        <taxon>Fungi</taxon>
        <taxon>Dikarya</taxon>
        <taxon>Ascomycota</taxon>
        <taxon>Pezizomycotina</taxon>
        <taxon>Eurotiomycetes</taxon>
        <taxon>Eurotiomycetidae</taxon>
        <taxon>Eurotiales</taxon>
        <taxon>Aspergillaceae</taxon>
        <taxon>Penicillium</taxon>
    </lineage>
</organism>
<accession>S8AYI3</accession>
<protein>
    <submittedName>
        <fullName evidence="1">Uncharacterized protein</fullName>
    </submittedName>
</protein>
<dbReference type="AlphaFoldDB" id="S8AYI3"/>
<dbReference type="HOGENOM" id="CLU_2455451_0_0_1"/>
<proteinExistence type="predicted"/>